<dbReference type="OrthoDB" id="3019173at2759"/>
<dbReference type="SUPFAM" id="SSF49899">
    <property type="entry name" value="Concanavalin A-like lectins/glucanases"/>
    <property type="match status" value="1"/>
</dbReference>
<dbReference type="InParanoid" id="A0A409YDM3"/>
<dbReference type="InterPro" id="IPR013320">
    <property type="entry name" value="ConA-like_dom_sf"/>
</dbReference>
<feature type="signal peptide" evidence="1">
    <location>
        <begin position="1"/>
        <end position="20"/>
    </location>
</feature>
<evidence type="ECO:0000313" key="2">
    <source>
        <dbReference type="EMBL" id="PPR01101.1"/>
    </source>
</evidence>
<name>A0A409YDM3_9AGAR</name>
<accession>A0A409YDM3</accession>
<comment type="caution">
    <text evidence="2">The sequence shown here is derived from an EMBL/GenBank/DDBJ whole genome shotgun (WGS) entry which is preliminary data.</text>
</comment>
<dbReference type="Gene3D" id="2.60.120.200">
    <property type="match status" value="1"/>
</dbReference>
<evidence type="ECO:0008006" key="4">
    <source>
        <dbReference type="Google" id="ProtNLM"/>
    </source>
</evidence>
<dbReference type="AlphaFoldDB" id="A0A409YDM3"/>
<reference evidence="2 3" key="1">
    <citation type="journal article" date="2018" name="Evol. Lett.">
        <title>Horizontal gene cluster transfer increased hallucinogenic mushroom diversity.</title>
        <authorList>
            <person name="Reynolds H.T."/>
            <person name="Vijayakumar V."/>
            <person name="Gluck-Thaler E."/>
            <person name="Korotkin H.B."/>
            <person name="Matheny P.B."/>
            <person name="Slot J.C."/>
        </authorList>
    </citation>
    <scope>NUCLEOTIDE SEQUENCE [LARGE SCALE GENOMIC DNA]</scope>
    <source>
        <strain evidence="2 3">SRW20</strain>
    </source>
</reference>
<keyword evidence="3" id="KW-1185">Reference proteome</keyword>
<organism evidence="2 3">
    <name type="scientific">Gymnopilus dilepis</name>
    <dbReference type="NCBI Taxonomy" id="231916"/>
    <lineage>
        <taxon>Eukaryota</taxon>
        <taxon>Fungi</taxon>
        <taxon>Dikarya</taxon>
        <taxon>Basidiomycota</taxon>
        <taxon>Agaricomycotina</taxon>
        <taxon>Agaricomycetes</taxon>
        <taxon>Agaricomycetidae</taxon>
        <taxon>Agaricales</taxon>
        <taxon>Agaricineae</taxon>
        <taxon>Hymenogastraceae</taxon>
        <taxon>Gymnopilus</taxon>
    </lineage>
</organism>
<keyword evidence="1" id="KW-0732">Signal</keyword>
<dbReference type="Proteomes" id="UP000284706">
    <property type="component" value="Unassembled WGS sequence"/>
</dbReference>
<sequence>MHLLLTVVSCVLLCTLSAVAQETETPEQNTYWWFPDRVTLSNGEGNTSPSRPVSFVNDTLYEFDVSGPFSITAWLRVSSTGTNFWRAAVSIESPDATSALFRVALPPDQMRFNVAWMRSAQARGGAINTTAVAPGPGVDFHFALVKDKDNAITIYVDGVKRAFHTLSTQIFNPGSKQIVLGRTKLDGNSARSQWNGMIRDVTVSEWALTHEDVLRERDN</sequence>
<dbReference type="EMBL" id="NHYE01000966">
    <property type="protein sequence ID" value="PPR01101.1"/>
    <property type="molecule type" value="Genomic_DNA"/>
</dbReference>
<feature type="chain" id="PRO_5019262846" description="LamG-like jellyroll fold domain-containing protein" evidence="1">
    <location>
        <begin position="21"/>
        <end position="219"/>
    </location>
</feature>
<dbReference type="Pfam" id="PF13385">
    <property type="entry name" value="Laminin_G_3"/>
    <property type="match status" value="1"/>
</dbReference>
<evidence type="ECO:0000256" key="1">
    <source>
        <dbReference type="SAM" id="SignalP"/>
    </source>
</evidence>
<protein>
    <recommendedName>
        <fullName evidence="4">LamG-like jellyroll fold domain-containing protein</fullName>
    </recommendedName>
</protein>
<evidence type="ECO:0000313" key="3">
    <source>
        <dbReference type="Proteomes" id="UP000284706"/>
    </source>
</evidence>
<proteinExistence type="predicted"/>
<gene>
    <name evidence="2" type="ORF">CVT26_016007</name>
</gene>